<accession>D7LJH0</accession>
<sequence length="58" mass="6604">MIAGTNKIQFLFYSDIEPEPSYPVSRFTGQESVMEEHLLKNGLHPFISFGTQSLNRCP</sequence>
<keyword evidence="2" id="KW-1185">Reference proteome</keyword>
<evidence type="ECO:0000313" key="2">
    <source>
        <dbReference type="Proteomes" id="UP000008694"/>
    </source>
</evidence>
<gene>
    <name evidence="1" type="ORF">ARALYDRAFT_901091</name>
</gene>
<dbReference type="AlphaFoldDB" id="D7LJH0"/>
<evidence type="ECO:0000313" key="1">
    <source>
        <dbReference type="EMBL" id="EFH55067.1"/>
    </source>
</evidence>
<reference evidence="2" key="1">
    <citation type="journal article" date="2011" name="Nat. Genet.">
        <title>The Arabidopsis lyrata genome sequence and the basis of rapid genome size change.</title>
        <authorList>
            <person name="Hu T.T."/>
            <person name="Pattyn P."/>
            <person name="Bakker E.G."/>
            <person name="Cao J."/>
            <person name="Cheng J.-F."/>
            <person name="Clark R.M."/>
            <person name="Fahlgren N."/>
            <person name="Fawcett J.A."/>
            <person name="Grimwood J."/>
            <person name="Gundlach H."/>
            <person name="Haberer G."/>
            <person name="Hollister J.D."/>
            <person name="Ossowski S."/>
            <person name="Ottilar R.P."/>
            <person name="Salamov A.A."/>
            <person name="Schneeberger K."/>
            <person name="Spannagl M."/>
            <person name="Wang X."/>
            <person name="Yang L."/>
            <person name="Nasrallah M.E."/>
            <person name="Bergelson J."/>
            <person name="Carrington J.C."/>
            <person name="Gaut B.S."/>
            <person name="Schmutz J."/>
            <person name="Mayer K.F.X."/>
            <person name="Van de Peer Y."/>
            <person name="Grigoriev I.V."/>
            <person name="Nordborg M."/>
            <person name="Weigel D."/>
            <person name="Guo Y.-L."/>
        </authorList>
    </citation>
    <scope>NUCLEOTIDE SEQUENCE [LARGE SCALE GENOMIC DNA]</scope>
    <source>
        <strain evidence="2">cv. MN47</strain>
    </source>
</reference>
<dbReference type="EMBL" id="GL348716">
    <property type="protein sequence ID" value="EFH55067.1"/>
    <property type="molecule type" value="Genomic_DNA"/>
</dbReference>
<dbReference type="Proteomes" id="UP000008694">
    <property type="component" value="Unassembled WGS sequence"/>
</dbReference>
<protein>
    <submittedName>
        <fullName evidence="1">Predicted protein</fullName>
    </submittedName>
</protein>
<organism evidence="2">
    <name type="scientific">Arabidopsis lyrata subsp. lyrata</name>
    <name type="common">Lyre-leaved rock-cress</name>
    <dbReference type="NCBI Taxonomy" id="81972"/>
    <lineage>
        <taxon>Eukaryota</taxon>
        <taxon>Viridiplantae</taxon>
        <taxon>Streptophyta</taxon>
        <taxon>Embryophyta</taxon>
        <taxon>Tracheophyta</taxon>
        <taxon>Spermatophyta</taxon>
        <taxon>Magnoliopsida</taxon>
        <taxon>eudicotyledons</taxon>
        <taxon>Gunneridae</taxon>
        <taxon>Pentapetalae</taxon>
        <taxon>rosids</taxon>
        <taxon>malvids</taxon>
        <taxon>Brassicales</taxon>
        <taxon>Brassicaceae</taxon>
        <taxon>Camelineae</taxon>
        <taxon>Arabidopsis</taxon>
    </lineage>
</organism>
<name>D7LJH0_ARALL</name>
<dbReference type="Gramene" id="scaffold_400592.1">
    <property type="protein sequence ID" value="scaffold_400592.1"/>
    <property type="gene ID" value="scaffold_400592.1"/>
</dbReference>
<proteinExistence type="predicted"/>
<dbReference type="HOGENOM" id="CLU_2981756_0_0_1"/>